<dbReference type="SUPFAM" id="SSF81301">
    <property type="entry name" value="Nucleotidyltransferase"/>
    <property type="match status" value="1"/>
</dbReference>
<dbReference type="EMBL" id="BFBB01000009">
    <property type="protein sequence ID" value="GBF51974.1"/>
    <property type="molecule type" value="Genomic_DNA"/>
</dbReference>
<keyword evidence="2" id="KW-1185">Reference proteome</keyword>
<dbReference type="RefSeq" id="WP_108978353.1">
    <property type="nucleotide sequence ID" value="NZ_BFBB01000009.1"/>
</dbReference>
<reference evidence="1 2" key="1">
    <citation type="submission" date="2018-02" db="EMBL/GenBank/DDBJ databases">
        <title>Novel Leptospira species isolated from soil and water in Japan.</title>
        <authorList>
            <person name="Nakao R."/>
            <person name="Masuzawa T."/>
        </authorList>
    </citation>
    <scope>NUCLEOTIDE SEQUENCE [LARGE SCALE GENOMIC DNA]</scope>
    <source>
        <strain evidence="1 2">YH101</strain>
    </source>
</reference>
<dbReference type="InterPro" id="IPR043519">
    <property type="entry name" value="NT_sf"/>
</dbReference>
<name>A0A2P2E535_9LEPT</name>
<evidence type="ECO:0008006" key="3">
    <source>
        <dbReference type="Google" id="ProtNLM"/>
    </source>
</evidence>
<comment type="caution">
    <text evidence="1">The sequence shown here is derived from an EMBL/GenBank/DDBJ whole genome shotgun (WGS) entry which is preliminary data.</text>
</comment>
<sequence length="260" mass="30871">MAEYEALNPILYAKVLDELEFISTHKPFQILFYGSRERGDFHKDSDLNFYLLAHSTDQMKPSFIERVSQILQQLEVVAPVNMIAGDSESLRLRMKIFEPSCIQLLEQASVFYGEGIWEDLQKEWRSVKTKEIRAQDLISYLERRIRFFKQQTSRGVKDEISQLERICTLSLHVWAVQHIADLSLVELIKMDVPSQMGKLFKTLYKNEMDENTLEMLGVHERLAKLKQEARWKREINRDEIYELRYKLIALRKDEEFLLNY</sequence>
<dbReference type="Proteomes" id="UP000245133">
    <property type="component" value="Unassembled WGS sequence"/>
</dbReference>
<evidence type="ECO:0000313" key="1">
    <source>
        <dbReference type="EMBL" id="GBF51974.1"/>
    </source>
</evidence>
<protein>
    <recommendedName>
        <fullName evidence="3">Nucleotidyltransferase domain protein</fullName>
    </recommendedName>
</protein>
<accession>A0A2P2E535</accession>
<evidence type="ECO:0000313" key="2">
    <source>
        <dbReference type="Proteomes" id="UP000245133"/>
    </source>
</evidence>
<dbReference type="AlphaFoldDB" id="A0A2P2E535"/>
<organism evidence="1 2">
    <name type="scientific">Leptospira ryugenii</name>
    <dbReference type="NCBI Taxonomy" id="1917863"/>
    <lineage>
        <taxon>Bacteria</taxon>
        <taxon>Pseudomonadati</taxon>
        <taxon>Spirochaetota</taxon>
        <taxon>Spirochaetia</taxon>
        <taxon>Leptospirales</taxon>
        <taxon>Leptospiraceae</taxon>
        <taxon>Leptospira</taxon>
    </lineage>
</organism>
<proteinExistence type="predicted"/>
<gene>
    <name evidence="1" type="ORF">LPTSP4_35120</name>
</gene>
<dbReference type="Gene3D" id="3.30.460.10">
    <property type="entry name" value="Beta Polymerase, domain 2"/>
    <property type="match status" value="1"/>
</dbReference>
<dbReference type="OrthoDB" id="336568at2"/>